<dbReference type="GO" id="GO:0051082">
    <property type="term" value="F:unfolded protein binding"/>
    <property type="evidence" value="ECO:0007669"/>
    <property type="project" value="InterPro"/>
</dbReference>
<dbReference type="OrthoDB" id="286660at2"/>
<evidence type="ECO:0000256" key="4">
    <source>
        <dbReference type="SAM" id="SignalP"/>
    </source>
</evidence>
<dbReference type="InterPro" id="IPR005632">
    <property type="entry name" value="Chaperone_Skp"/>
</dbReference>
<dbReference type="RefSeq" id="WP_077538967.1">
    <property type="nucleotide sequence ID" value="NZ_CP019633.1"/>
</dbReference>
<dbReference type="SUPFAM" id="SSF111384">
    <property type="entry name" value="OmpH-like"/>
    <property type="match status" value="1"/>
</dbReference>
<dbReference type="Gene3D" id="3.30.910.20">
    <property type="entry name" value="Skp domain"/>
    <property type="match status" value="1"/>
</dbReference>
<feature type="signal peptide" evidence="4">
    <location>
        <begin position="1"/>
        <end position="23"/>
    </location>
</feature>
<dbReference type="Pfam" id="PF03938">
    <property type="entry name" value="OmpH"/>
    <property type="match status" value="1"/>
</dbReference>
<dbReference type="SMART" id="SM00935">
    <property type="entry name" value="OmpH"/>
    <property type="match status" value="1"/>
</dbReference>
<organism evidence="5 6">
    <name type="scientific">Sedimentisphaera cyanobacteriorum</name>
    <dbReference type="NCBI Taxonomy" id="1940790"/>
    <lineage>
        <taxon>Bacteria</taxon>
        <taxon>Pseudomonadati</taxon>
        <taxon>Planctomycetota</taxon>
        <taxon>Phycisphaerae</taxon>
        <taxon>Sedimentisphaerales</taxon>
        <taxon>Sedimentisphaeraceae</taxon>
        <taxon>Sedimentisphaera</taxon>
    </lineage>
</organism>
<evidence type="ECO:0000256" key="3">
    <source>
        <dbReference type="SAM" id="Coils"/>
    </source>
</evidence>
<dbReference type="STRING" id="1940790.L21SP3_00339"/>
<protein>
    <submittedName>
        <fullName evidence="5">Outer membrane protein</fullName>
    </submittedName>
</protein>
<gene>
    <name evidence="5" type="ORF">L21SP3_00339</name>
</gene>
<evidence type="ECO:0000256" key="1">
    <source>
        <dbReference type="ARBA" id="ARBA00009091"/>
    </source>
</evidence>
<evidence type="ECO:0000313" key="5">
    <source>
        <dbReference type="EMBL" id="AQQ08555.1"/>
    </source>
</evidence>
<dbReference type="PANTHER" id="PTHR35089:SF1">
    <property type="entry name" value="CHAPERONE PROTEIN SKP"/>
    <property type="match status" value="1"/>
</dbReference>
<feature type="chain" id="PRO_5013156926" evidence="4">
    <location>
        <begin position="24"/>
        <end position="195"/>
    </location>
</feature>
<accession>A0A1Q2HMQ0</accession>
<keyword evidence="6" id="KW-1185">Reference proteome</keyword>
<keyword evidence="2 4" id="KW-0732">Signal</keyword>
<evidence type="ECO:0000313" key="6">
    <source>
        <dbReference type="Proteomes" id="UP000188273"/>
    </source>
</evidence>
<dbReference type="GO" id="GO:0005829">
    <property type="term" value="C:cytosol"/>
    <property type="evidence" value="ECO:0007669"/>
    <property type="project" value="TreeGrafter"/>
</dbReference>
<dbReference type="Proteomes" id="UP000188273">
    <property type="component" value="Chromosome"/>
</dbReference>
<keyword evidence="3" id="KW-0175">Coiled coil</keyword>
<proteinExistence type="inferred from homology"/>
<dbReference type="GO" id="GO:0050821">
    <property type="term" value="P:protein stabilization"/>
    <property type="evidence" value="ECO:0007669"/>
    <property type="project" value="TreeGrafter"/>
</dbReference>
<name>A0A1Q2HMQ0_9BACT</name>
<evidence type="ECO:0000256" key="2">
    <source>
        <dbReference type="ARBA" id="ARBA00022729"/>
    </source>
</evidence>
<dbReference type="InterPro" id="IPR024930">
    <property type="entry name" value="Skp_dom_sf"/>
</dbReference>
<dbReference type="KEGG" id="pbu:L21SP3_00339"/>
<dbReference type="EMBL" id="CP019633">
    <property type="protein sequence ID" value="AQQ08555.1"/>
    <property type="molecule type" value="Genomic_DNA"/>
</dbReference>
<comment type="similarity">
    <text evidence="1">Belongs to the Skp family.</text>
</comment>
<reference evidence="6" key="1">
    <citation type="submission" date="2017-02" db="EMBL/GenBank/DDBJ databases">
        <title>Comparative genomics and description of representatives of a novel lineage of planctomycetes thriving in anoxic sediments.</title>
        <authorList>
            <person name="Spring S."/>
            <person name="Bunk B."/>
            <person name="Sproer C."/>
            <person name="Klenk H.-P."/>
        </authorList>
    </citation>
    <scope>NUCLEOTIDE SEQUENCE [LARGE SCALE GENOMIC DNA]</scope>
    <source>
        <strain evidence="6">L21-RPul-D3</strain>
    </source>
</reference>
<feature type="coiled-coil region" evidence="3">
    <location>
        <begin position="54"/>
        <end position="81"/>
    </location>
</feature>
<dbReference type="PANTHER" id="PTHR35089">
    <property type="entry name" value="CHAPERONE PROTEIN SKP"/>
    <property type="match status" value="1"/>
</dbReference>
<sequence length="195" mass="22013" precursor="true">MSKRLFLSILAVSAAVISLSASRVDGLDKSAPSGTAVVSIPKVIDSSEYANQLDSGLQNEKENALAELEQYKAEIDSLRADMKTRKPDSEEYEDLKQKVMEKTAVAEARKKHLQNSLVKENREIMEQLYLEIVAVAKEVCKEKNIEILIDRDQLKLPSRDSQELSGIIKTHKVIYYAPHIDITDDIIERLDQRSK</sequence>
<dbReference type="AlphaFoldDB" id="A0A1Q2HMQ0"/>